<sequence>MHFSGAFARIMGTILVQGNDAEDSEFVGRIRDCHQSPFFFVFRENWWHISCRIF</sequence>
<dbReference type="EMBL" id="UIGI01000001">
    <property type="protein sequence ID" value="SUW65192.1"/>
    <property type="molecule type" value="Genomic_DNA"/>
</dbReference>
<name>A0A381CBF9_9ENTR</name>
<proteinExistence type="predicted"/>
<organism evidence="1 2">
    <name type="scientific">Buttiauxella agrestis</name>
    <dbReference type="NCBI Taxonomy" id="82977"/>
    <lineage>
        <taxon>Bacteria</taxon>
        <taxon>Pseudomonadati</taxon>
        <taxon>Pseudomonadota</taxon>
        <taxon>Gammaproteobacteria</taxon>
        <taxon>Enterobacterales</taxon>
        <taxon>Enterobacteriaceae</taxon>
        <taxon>Buttiauxella</taxon>
    </lineage>
</organism>
<protein>
    <submittedName>
        <fullName evidence="1">Uncharacterized protein</fullName>
    </submittedName>
</protein>
<dbReference type="Proteomes" id="UP000255528">
    <property type="component" value="Unassembled WGS sequence"/>
</dbReference>
<evidence type="ECO:0000313" key="2">
    <source>
        <dbReference type="Proteomes" id="UP000255528"/>
    </source>
</evidence>
<evidence type="ECO:0000313" key="1">
    <source>
        <dbReference type="EMBL" id="SUW65192.1"/>
    </source>
</evidence>
<accession>A0A381CBF9</accession>
<dbReference type="AlphaFoldDB" id="A0A381CBF9"/>
<reference evidence="1 2" key="1">
    <citation type="submission" date="2018-06" db="EMBL/GenBank/DDBJ databases">
        <authorList>
            <consortium name="Pathogen Informatics"/>
            <person name="Doyle S."/>
        </authorList>
    </citation>
    <scope>NUCLEOTIDE SEQUENCE [LARGE SCALE GENOMIC DNA]</scope>
    <source>
        <strain evidence="1 2">NCTC12119</strain>
    </source>
</reference>
<gene>
    <name evidence="1" type="ORF">NCTC12119_03723</name>
</gene>